<organism evidence="3 4">
    <name type="scientific">Agromyces agglutinans</name>
    <dbReference type="NCBI Taxonomy" id="2662258"/>
    <lineage>
        <taxon>Bacteria</taxon>
        <taxon>Bacillati</taxon>
        <taxon>Actinomycetota</taxon>
        <taxon>Actinomycetes</taxon>
        <taxon>Micrococcales</taxon>
        <taxon>Microbacteriaceae</taxon>
        <taxon>Agromyces</taxon>
    </lineage>
</organism>
<dbReference type="RefSeq" id="WP_153684039.1">
    <property type="nucleotide sequence ID" value="NZ_WJIF01000003.1"/>
</dbReference>
<comment type="caution">
    <text evidence="3">The sequence shown here is derived from an EMBL/GenBank/DDBJ whole genome shotgun (WGS) entry which is preliminary data.</text>
</comment>
<dbReference type="EMBL" id="WJIF01000003">
    <property type="protein sequence ID" value="MRG59567.1"/>
    <property type="molecule type" value="Genomic_DNA"/>
</dbReference>
<reference evidence="3 4" key="1">
    <citation type="submission" date="2019-10" db="EMBL/GenBank/DDBJ databases">
        <authorList>
            <person name="Nie G."/>
            <person name="Ming H."/>
            <person name="Yi B."/>
        </authorList>
    </citation>
    <scope>NUCLEOTIDE SEQUENCE [LARGE SCALE GENOMIC DNA]</scope>
    <source>
        <strain evidence="3 4">CFH 90414</strain>
    </source>
</reference>
<dbReference type="InterPro" id="IPR018392">
    <property type="entry name" value="LysM"/>
</dbReference>
<dbReference type="Proteomes" id="UP000431080">
    <property type="component" value="Unassembled WGS sequence"/>
</dbReference>
<evidence type="ECO:0000256" key="1">
    <source>
        <dbReference type="SAM" id="MobiDB-lite"/>
    </source>
</evidence>
<dbReference type="AlphaFoldDB" id="A0A6I2F716"/>
<evidence type="ECO:0000313" key="4">
    <source>
        <dbReference type="Proteomes" id="UP000431080"/>
    </source>
</evidence>
<protein>
    <submittedName>
        <fullName evidence="3">LysM peptidoglycan-binding domain-containing protein</fullName>
    </submittedName>
</protein>
<feature type="compositionally biased region" description="Polar residues" evidence="1">
    <location>
        <begin position="1"/>
        <end position="12"/>
    </location>
</feature>
<accession>A0A6I2F716</accession>
<dbReference type="PROSITE" id="PS51782">
    <property type="entry name" value="LYSM"/>
    <property type="match status" value="1"/>
</dbReference>
<feature type="domain" description="LysM" evidence="2">
    <location>
        <begin position="181"/>
        <end position="228"/>
    </location>
</feature>
<dbReference type="InterPro" id="IPR045361">
    <property type="entry name" value="CIS_tube_prot_N"/>
</dbReference>
<name>A0A6I2F716_9MICO</name>
<dbReference type="CDD" id="cd00118">
    <property type="entry name" value="LysM"/>
    <property type="match status" value="1"/>
</dbReference>
<evidence type="ECO:0000259" key="2">
    <source>
        <dbReference type="PROSITE" id="PS51782"/>
    </source>
</evidence>
<dbReference type="Pfam" id="PF19266">
    <property type="entry name" value="CIS_tube"/>
    <property type="match status" value="1"/>
</dbReference>
<dbReference type="Pfam" id="PF01476">
    <property type="entry name" value="LysM"/>
    <property type="match status" value="1"/>
</dbReference>
<feature type="region of interest" description="Disordered" evidence="1">
    <location>
        <begin position="50"/>
        <end position="74"/>
    </location>
</feature>
<sequence length="250" mass="27358">MPLTGTADTRNLTPAKIELLEPGQEPGRPGPLIKELKFQLNPRELTMAKTAKWEKKNQKKASSAPPASYQGPDPQKLTVEMYFDASLARDNSVVTQVEELFKATAPTEKSKGTKTPSPPWVRFMWGGLSGFVGYITSVSAKYTLFAPSGQPLRAVCTVAMEELASEMGKQNPTSGGLQPRRLHVVREGDTLAAIAFREYGRASLWRAVADVNGIDDPMRLRPGRSILLPAAEEFDAPLEPVRRELARALG</sequence>
<feature type="region of interest" description="Disordered" evidence="1">
    <location>
        <begin position="1"/>
        <end position="32"/>
    </location>
</feature>
<gene>
    <name evidence="3" type="ORF">GE115_06740</name>
</gene>
<keyword evidence="4" id="KW-1185">Reference proteome</keyword>
<evidence type="ECO:0000313" key="3">
    <source>
        <dbReference type="EMBL" id="MRG59567.1"/>
    </source>
</evidence>
<dbReference type="InterPro" id="IPR036779">
    <property type="entry name" value="LysM_dom_sf"/>
</dbReference>
<proteinExistence type="predicted"/>
<dbReference type="Gene3D" id="3.10.350.10">
    <property type="entry name" value="LysM domain"/>
    <property type="match status" value="1"/>
</dbReference>